<evidence type="ECO:0000313" key="1">
    <source>
        <dbReference type="EMBL" id="CAB4754199.1"/>
    </source>
</evidence>
<accession>A0A6J6U769</accession>
<protein>
    <submittedName>
        <fullName evidence="1">Unannotated protein</fullName>
    </submittedName>
</protein>
<name>A0A6J6U769_9ZZZZ</name>
<sequence>MVAVVELDGLLVPALLTALTRNKYTVELTKPVTVAEVDADVPSLKVDHAAPLFDEYSTT</sequence>
<proteinExistence type="predicted"/>
<gene>
    <name evidence="1" type="ORF">UFOPK2855_00309</name>
</gene>
<dbReference type="AlphaFoldDB" id="A0A6J6U769"/>
<reference evidence="1" key="1">
    <citation type="submission" date="2020-05" db="EMBL/GenBank/DDBJ databases">
        <authorList>
            <person name="Chiriac C."/>
            <person name="Salcher M."/>
            <person name="Ghai R."/>
            <person name="Kavagutti S V."/>
        </authorList>
    </citation>
    <scope>NUCLEOTIDE SEQUENCE</scope>
</reference>
<organism evidence="1">
    <name type="scientific">freshwater metagenome</name>
    <dbReference type="NCBI Taxonomy" id="449393"/>
    <lineage>
        <taxon>unclassified sequences</taxon>
        <taxon>metagenomes</taxon>
        <taxon>ecological metagenomes</taxon>
    </lineage>
</organism>
<dbReference type="EMBL" id="CAEZZK010000037">
    <property type="protein sequence ID" value="CAB4754199.1"/>
    <property type="molecule type" value="Genomic_DNA"/>
</dbReference>